<evidence type="ECO:0000313" key="6">
    <source>
        <dbReference type="EMBL" id="AMY71198.1"/>
    </source>
</evidence>
<dbReference type="EMBL" id="CP012661">
    <property type="protein sequence ID" value="AMY71198.1"/>
    <property type="molecule type" value="Genomic_DNA"/>
</dbReference>
<dbReference type="GO" id="GO:0015036">
    <property type="term" value="F:disulfide oxidoreductase activity"/>
    <property type="evidence" value="ECO:0007669"/>
    <property type="project" value="UniProtKB-ARBA"/>
</dbReference>
<dbReference type="KEGG" id="daa:AKL17_3976"/>
<sequence>MCRLQRREFITLGLISGVALSIGVPMARAQDNLMPPELRDAIERQPFSPVLGNPKGDVTLTEFFDYNCPHCRTSVPVIRKLIGDDPHLRVVLREWPVFGEGSEFCARASLASLKQGKYWQFHSGLMAIRGRAEEASAMQVAQEVGLDLAKLQSDMGAADVEDHIAQSMALGDHMGLRGTPTFIAGNDALFGKRSGSELRDLVAQARKDLS</sequence>
<dbReference type="OrthoDB" id="9780147at2"/>
<protein>
    <submittedName>
        <fullName evidence="6">Fis family transcriptional regulator</fullName>
    </submittedName>
</protein>
<dbReference type="Pfam" id="PF01323">
    <property type="entry name" value="DSBA"/>
    <property type="match status" value="1"/>
</dbReference>
<dbReference type="AlphaFoldDB" id="A0A159Z8Y0"/>
<accession>A0A159Z8Y0</accession>
<dbReference type="PROSITE" id="PS00194">
    <property type="entry name" value="THIOREDOXIN_1"/>
    <property type="match status" value="1"/>
</dbReference>
<dbReference type="CDD" id="cd03023">
    <property type="entry name" value="DsbA_Com1_like"/>
    <property type="match status" value="1"/>
</dbReference>
<keyword evidence="3" id="KW-1015">Disulfide bond</keyword>
<dbReference type="STRING" id="1335048.AKL17_3976"/>
<evidence type="ECO:0000256" key="3">
    <source>
        <dbReference type="ARBA" id="ARBA00023157"/>
    </source>
</evidence>
<evidence type="ECO:0000313" key="7">
    <source>
        <dbReference type="Proteomes" id="UP000076128"/>
    </source>
</evidence>
<feature type="domain" description="Thioredoxin" evidence="5">
    <location>
        <begin position="27"/>
        <end position="207"/>
    </location>
</feature>
<dbReference type="InterPro" id="IPR001853">
    <property type="entry name" value="DSBA-like_thioredoxin_dom"/>
</dbReference>
<dbReference type="InterPro" id="IPR006311">
    <property type="entry name" value="TAT_signal"/>
</dbReference>
<evidence type="ECO:0000256" key="4">
    <source>
        <dbReference type="ARBA" id="ARBA00023284"/>
    </source>
</evidence>
<reference evidence="6 7" key="1">
    <citation type="submission" date="2015-09" db="EMBL/GenBank/DDBJ databases">
        <title>Complete genome sequence of Defluviimonas alba cai42t isolated from an oilfield in Xinjiang.</title>
        <authorList>
            <person name="Geng S."/>
            <person name="Pan X."/>
            <person name="Wu X."/>
        </authorList>
    </citation>
    <scope>NUCLEOTIDE SEQUENCE [LARGE SCALE GENOMIC DNA]</scope>
    <source>
        <strain evidence="7">cai42</strain>
    </source>
</reference>
<dbReference type="InterPro" id="IPR013766">
    <property type="entry name" value="Thioredoxin_domain"/>
</dbReference>
<evidence type="ECO:0000259" key="5">
    <source>
        <dbReference type="PROSITE" id="PS51352"/>
    </source>
</evidence>
<dbReference type="InterPro" id="IPR036249">
    <property type="entry name" value="Thioredoxin-like_sf"/>
</dbReference>
<evidence type="ECO:0000256" key="2">
    <source>
        <dbReference type="ARBA" id="ARBA00023002"/>
    </source>
</evidence>
<dbReference type="PROSITE" id="PS51352">
    <property type="entry name" value="THIOREDOXIN_2"/>
    <property type="match status" value="1"/>
</dbReference>
<dbReference type="InterPro" id="IPR017937">
    <property type="entry name" value="Thioredoxin_CS"/>
</dbReference>
<dbReference type="Gene3D" id="3.40.30.10">
    <property type="entry name" value="Glutaredoxin"/>
    <property type="match status" value="1"/>
</dbReference>
<dbReference type="PROSITE" id="PS51318">
    <property type="entry name" value="TAT"/>
    <property type="match status" value="1"/>
</dbReference>
<dbReference type="RefSeq" id="WP_066816185.1">
    <property type="nucleotide sequence ID" value="NZ_CP012661.1"/>
</dbReference>
<dbReference type="PANTHER" id="PTHR13887">
    <property type="entry name" value="GLUTATHIONE S-TRANSFERASE KAPPA"/>
    <property type="match status" value="1"/>
</dbReference>
<keyword evidence="1" id="KW-0732">Signal</keyword>
<evidence type="ECO:0000256" key="1">
    <source>
        <dbReference type="ARBA" id="ARBA00022729"/>
    </source>
</evidence>
<proteinExistence type="predicted"/>
<dbReference type="PANTHER" id="PTHR13887:SF14">
    <property type="entry name" value="DISULFIDE BOND FORMATION PROTEIN D"/>
    <property type="match status" value="1"/>
</dbReference>
<dbReference type="SUPFAM" id="SSF52833">
    <property type="entry name" value="Thioredoxin-like"/>
    <property type="match status" value="1"/>
</dbReference>
<keyword evidence="2" id="KW-0560">Oxidoreductase</keyword>
<gene>
    <name evidence="6" type="ORF">AKL17_3976</name>
</gene>
<organism evidence="6 7">
    <name type="scientific">Frigidibacter mobilis</name>
    <dbReference type="NCBI Taxonomy" id="1335048"/>
    <lineage>
        <taxon>Bacteria</taxon>
        <taxon>Pseudomonadati</taxon>
        <taxon>Pseudomonadota</taxon>
        <taxon>Alphaproteobacteria</taxon>
        <taxon>Rhodobacterales</taxon>
        <taxon>Paracoccaceae</taxon>
        <taxon>Frigidibacter</taxon>
    </lineage>
</organism>
<name>A0A159Z8Y0_9RHOB</name>
<dbReference type="Proteomes" id="UP000076128">
    <property type="component" value="Chromosome"/>
</dbReference>
<dbReference type="PATRIC" id="fig|1335048.3.peg.4132"/>
<keyword evidence="7" id="KW-1185">Reference proteome</keyword>
<keyword evidence="4" id="KW-0676">Redox-active center</keyword>